<dbReference type="InterPro" id="IPR037171">
    <property type="entry name" value="NagB/RpiA_transferase-like"/>
</dbReference>
<evidence type="ECO:0000256" key="7">
    <source>
        <dbReference type="RuleBase" id="RU365095"/>
    </source>
</evidence>
<dbReference type="EMBL" id="FNOB01000015">
    <property type="protein sequence ID" value="SDX38792.1"/>
    <property type="molecule type" value="Genomic_DNA"/>
</dbReference>
<dbReference type="Gene3D" id="3.40.50.1360">
    <property type="match status" value="1"/>
</dbReference>
<feature type="domain" description="Glucosamine/galactosamine-6-phosphate isomerase" evidence="8">
    <location>
        <begin position="8"/>
        <end position="221"/>
    </location>
</feature>
<dbReference type="GO" id="GO:0017057">
    <property type="term" value="F:6-phosphogluconolactonase activity"/>
    <property type="evidence" value="ECO:0007669"/>
    <property type="project" value="UniProtKB-UniRule"/>
</dbReference>
<dbReference type="InterPro" id="IPR005900">
    <property type="entry name" value="6-phosphogluconolactonase_DevB"/>
</dbReference>
<accession>A0AAN4UTB8</accession>
<dbReference type="InterPro" id="IPR039104">
    <property type="entry name" value="6PGL"/>
</dbReference>
<evidence type="ECO:0000256" key="5">
    <source>
        <dbReference type="ARBA" id="ARBA00013198"/>
    </source>
</evidence>
<evidence type="ECO:0000256" key="1">
    <source>
        <dbReference type="ARBA" id="ARBA00000832"/>
    </source>
</evidence>
<dbReference type="GO" id="GO:0005975">
    <property type="term" value="P:carbohydrate metabolic process"/>
    <property type="evidence" value="ECO:0007669"/>
    <property type="project" value="UniProtKB-UniRule"/>
</dbReference>
<evidence type="ECO:0000256" key="2">
    <source>
        <dbReference type="ARBA" id="ARBA00002681"/>
    </source>
</evidence>
<sequence>MKFVEYPDRDMMFLSLADKLTSELGDFLRREPRATFCVPGGTTPGAVFDVLGDIDLDWGRVSILPGDERWLPEDAPRSNARLVRSRLMQHKAAAAQFVSLYNGAETPEARLDDLTEAVRPHLPISVLLLGMGGDMHTASIIPGAEGADAALAADAPLLVPIRVPGANEARITLSMPVLKEAMKIHVLITGPEKRAALEKAAKLSPAEAPIRAVLDDATVHWAE</sequence>
<dbReference type="AlphaFoldDB" id="A0AAN4UTB8"/>
<evidence type="ECO:0000313" key="10">
    <source>
        <dbReference type="EMBL" id="SDX38792.1"/>
    </source>
</evidence>
<keyword evidence="7" id="KW-0378">Hydrolase</keyword>
<dbReference type="Proteomes" id="UP000634647">
    <property type="component" value="Unassembled WGS sequence"/>
</dbReference>
<dbReference type="EMBL" id="BNAB01000016">
    <property type="protein sequence ID" value="GHE04254.1"/>
    <property type="molecule type" value="Genomic_DNA"/>
</dbReference>
<organism evidence="9 12">
    <name type="scientific">Allgaiera indica</name>
    <dbReference type="NCBI Taxonomy" id="765699"/>
    <lineage>
        <taxon>Bacteria</taxon>
        <taxon>Pseudomonadati</taxon>
        <taxon>Pseudomonadota</taxon>
        <taxon>Alphaproteobacteria</taxon>
        <taxon>Rhodobacterales</taxon>
        <taxon>Paracoccaceae</taxon>
        <taxon>Allgaiera</taxon>
    </lineage>
</organism>
<reference evidence="9" key="3">
    <citation type="submission" date="2023-06" db="EMBL/GenBank/DDBJ databases">
        <authorList>
            <person name="Sun Q."/>
            <person name="Zhou Y."/>
        </authorList>
    </citation>
    <scope>NUCLEOTIDE SEQUENCE</scope>
    <source>
        <strain evidence="9">CGMCC 1.10859</strain>
    </source>
</reference>
<gene>
    <name evidence="7 9" type="primary">pgl</name>
    <name evidence="9" type="ORF">GCM10008024_30770</name>
    <name evidence="10" type="ORF">SAMN05444006_1155</name>
</gene>
<name>A0AAN4UTB8_9RHOB</name>
<dbReference type="NCBIfam" id="TIGR01198">
    <property type="entry name" value="pgl"/>
    <property type="match status" value="1"/>
</dbReference>
<comment type="similarity">
    <text evidence="4 7">Belongs to the glucosamine/galactosamine-6-phosphate isomerase family. 6-phosphogluconolactonase subfamily.</text>
</comment>
<dbReference type="CDD" id="cd01400">
    <property type="entry name" value="6PGL"/>
    <property type="match status" value="1"/>
</dbReference>
<evidence type="ECO:0000313" key="12">
    <source>
        <dbReference type="Proteomes" id="UP000634647"/>
    </source>
</evidence>
<evidence type="ECO:0000313" key="9">
    <source>
        <dbReference type="EMBL" id="GHE04254.1"/>
    </source>
</evidence>
<comment type="catalytic activity">
    <reaction evidence="1 7">
        <text>6-phospho-D-glucono-1,5-lactone + H2O = 6-phospho-D-gluconate + H(+)</text>
        <dbReference type="Rhea" id="RHEA:12556"/>
        <dbReference type="ChEBI" id="CHEBI:15377"/>
        <dbReference type="ChEBI" id="CHEBI:15378"/>
        <dbReference type="ChEBI" id="CHEBI:57955"/>
        <dbReference type="ChEBI" id="CHEBI:58759"/>
        <dbReference type="EC" id="3.1.1.31"/>
    </reaction>
</comment>
<comment type="function">
    <text evidence="2 7">Hydrolysis of 6-phosphogluconolactone to 6-phosphogluconate.</text>
</comment>
<evidence type="ECO:0000256" key="4">
    <source>
        <dbReference type="ARBA" id="ARBA00010662"/>
    </source>
</evidence>
<dbReference type="Proteomes" id="UP000199541">
    <property type="component" value="Unassembled WGS sequence"/>
</dbReference>
<evidence type="ECO:0000313" key="11">
    <source>
        <dbReference type="Proteomes" id="UP000199541"/>
    </source>
</evidence>
<dbReference type="PANTHER" id="PTHR11054:SF0">
    <property type="entry name" value="6-PHOSPHOGLUCONOLACTONASE"/>
    <property type="match status" value="1"/>
</dbReference>
<protein>
    <recommendedName>
        <fullName evidence="6 7">6-phosphogluconolactonase</fullName>
        <shortName evidence="7">6PGL</shortName>
        <ecNumber evidence="5 7">3.1.1.31</ecNumber>
    </recommendedName>
</protein>
<comment type="pathway">
    <text evidence="3 7">Carbohydrate degradation; pentose phosphate pathway; D-ribulose 5-phosphate from D-glucose 6-phosphate (oxidative stage): step 2/3.</text>
</comment>
<dbReference type="EC" id="3.1.1.31" evidence="5 7"/>
<reference evidence="9" key="1">
    <citation type="journal article" date="2014" name="Int. J. Syst. Evol. Microbiol.">
        <title>Complete genome sequence of Corynebacterium casei LMG S-19264T (=DSM 44701T), isolated from a smear-ripened cheese.</title>
        <authorList>
            <consortium name="US DOE Joint Genome Institute (JGI-PGF)"/>
            <person name="Walter F."/>
            <person name="Albersmeier A."/>
            <person name="Kalinowski J."/>
            <person name="Ruckert C."/>
        </authorList>
    </citation>
    <scope>NUCLEOTIDE SEQUENCE</scope>
    <source>
        <strain evidence="9">CGMCC 1.10859</strain>
    </source>
</reference>
<dbReference type="GO" id="GO:0006098">
    <property type="term" value="P:pentose-phosphate shunt"/>
    <property type="evidence" value="ECO:0007669"/>
    <property type="project" value="InterPro"/>
</dbReference>
<dbReference type="PANTHER" id="PTHR11054">
    <property type="entry name" value="6-PHOSPHOGLUCONOLACTONASE"/>
    <property type="match status" value="1"/>
</dbReference>
<keyword evidence="11" id="KW-1185">Reference proteome</keyword>
<dbReference type="RefSeq" id="WP_035837423.1">
    <property type="nucleotide sequence ID" value="NZ_BNAB01000016.1"/>
</dbReference>
<evidence type="ECO:0000256" key="6">
    <source>
        <dbReference type="ARBA" id="ARBA00020337"/>
    </source>
</evidence>
<dbReference type="SUPFAM" id="SSF100950">
    <property type="entry name" value="NagB/RpiA/CoA transferase-like"/>
    <property type="match status" value="1"/>
</dbReference>
<evidence type="ECO:0000259" key="8">
    <source>
        <dbReference type="Pfam" id="PF01182"/>
    </source>
</evidence>
<reference evidence="10 11" key="2">
    <citation type="submission" date="2016-10" db="EMBL/GenBank/DDBJ databases">
        <authorList>
            <person name="Varghese N."/>
            <person name="Submissions S."/>
        </authorList>
    </citation>
    <scope>NUCLEOTIDE SEQUENCE [LARGE SCALE GENOMIC DNA]</scope>
    <source>
        <strain evidence="10 11">DSM 24802</strain>
    </source>
</reference>
<dbReference type="InterPro" id="IPR006148">
    <property type="entry name" value="Glc/Gal-6P_isomerase"/>
</dbReference>
<proteinExistence type="inferred from homology"/>
<evidence type="ECO:0000256" key="3">
    <source>
        <dbReference type="ARBA" id="ARBA00004961"/>
    </source>
</evidence>
<dbReference type="Pfam" id="PF01182">
    <property type="entry name" value="Glucosamine_iso"/>
    <property type="match status" value="1"/>
</dbReference>
<comment type="caution">
    <text evidence="9">The sequence shown here is derived from an EMBL/GenBank/DDBJ whole genome shotgun (WGS) entry which is preliminary data.</text>
</comment>